<dbReference type="RefSeq" id="WP_069002979.1">
    <property type="nucleotide sequence ID" value="NZ_LVJW01000006.1"/>
</dbReference>
<organism evidence="16 17">
    <name type="scientific">Candidatus Thiodiazotropha endoloripes</name>
    <dbReference type="NCBI Taxonomy" id="1818881"/>
    <lineage>
        <taxon>Bacteria</taxon>
        <taxon>Pseudomonadati</taxon>
        <taxon>Pseudomonadota</taxon>
        <taxon>Gammaproteobacteria</taxon>
        <taxon>Chromatiales</taxon>
        <taxon>Sedimenticolaceae</taxon>
        <taxon>Candidatus Thiodiazotropha</taxon>
    </lineage>
</organism>
<feature type="active site" description="Proton acceptor" evidence="11">
    <location>
        <position position="59"/>
    </location>
</feature>
<dbReference type="GO" id="GO:0009245">
    <property type="term" value="P:lipid A biosynthetic process"/>
    <property type="evidence" value="ECO:0007669"/>
    <property type="project" value="TreeGrafter"/>
</dbReference>
<evidence type="ECO:0000259" key="15">
    <source>
        <dbReference type="Pfam" id="PF04413"/>
    </source>
</evidence>
<feature type="site" description="Transition state stabilizer" evidence="12">
    <location>
        <position position="129"/>
    </location>
</feature>
<protein>
    <recommendedName>
        <fullName evidence="5 13">3-deoxy-D-manno-octulosonic acid transferase</fullName>
        <shortName evidence="13">Kdo transferase</shortName>
        <ecNumber evidence="4 13">2.4.99.12</ecNumber>
    </recommendedName>
    <alternativeName>
        <fullName evidence="9 13">Lipid IV(A) 3-deoxy-D-manno-octulosonic acid transferase</fullName>
    </alternativeName>
</protein>
<keyword evidence="8" id="KW-0812">Transmembrane</keyword>
<keyword evidence="17" id="KW-1185">Reference proteome</keyword>
<comment type="similarity">
    <text evidence="3">Belongs to the glycosyltransferase group 1 family. Glycosyltransferase 30 subfamily.</text>
</comment>
<dbReference type="InterPro" id="IPR001296">
    <property type="entry name" value="Glyco_trans_1"/>
</dbReference>
<gene>
    <name evidence="16" type="ORF">A3196_05480</name>
</gene>
<dbReference type="InterPro" id="IPR039901">
    <property type="entry name" value="Kdotransferase"/>
</dbReference>
<dbReference type="Gene3D" id="3.40.50.2000">
    <property type="entry name" value="Glycogen Phosphorylase B"/>
    <property type="match status" value="1"/>
</dbReference>
<evidence type="ECO:0000256" key="12">
    <source>
        <dbReference type="PIRSR" id="PIRSR639901-2"/>
    </source>
</evidence>
<evidence type="ECO:0000256" key="11">
    <source>
        <dbReference type="PIRSR" id="PIRSR639901-1"/>
    </source>
</evidence>
<dbReference type="EMBL" id="LVJZ01000003">
    <property type="protein sequence ID" value="ODB96261.1"/>
    <property type="molecule type" value="Genomic_DNA"/>
</dbReference>
<dbReference type="Gene3D" id="3.40.50.11720">
    <property type="entry name" value="3-Deoxy-D-manno-octulosonic-acid transferase, N-terminal domain"/>
    <property type="match status" value="1"/>
</dbReference>
<dbReference type="Pfam" id="PF00534">
    <property type="entry name" value="Glycos_transf_1"/>
    <property type="match status" value="1"/>
</dbReference>
<evidence type="ECO:0000256" key="9">
    <source>
        <dbReference type="ARBA" id="ARBA00031445"/>
    </source>
</evidence>
<feature type="domain" description="Glycosyl transferase family 1" evidence="14">
    <location>
        <begin position="288"/>
        <end position="399"/>
    </location>
</feature>
<keyword evidence="7 13" id="KW-0808">Transferase</keyword>
<name>A0A1E2UNJ3_9GAMM</name>
<comment type="pathway">
    <text evidence="2 13">Bacterial outer membrane biogenesis; LPS core biosynthesis.</text>
</comment>
<evidence type="ECO:0000256" key="2">
    <source>
        <dbReference type="ARBA" id="ARBA00004713"/>
    </source>
</evidence>
<accession>A0A1E2UNJ3</accession>
<reference evidence="16 17" key="1">
    <citation type="submission" date="2016-03" db="EMBL/GenBank/DDBJ databases">
        <title>Chemosynthetic sulphur-oxidizing symbionts of marine invertebrate animals are capable of nitrogen fixation.</title>
        <authorList>
            <person name="Petersen J.M."/>
            <person name="Kemper A."/>
            <person name="Gruber-Vodicka H."/>
            <person name="Cardini U."/>
            <person name="Geest Mvander."/>
            <person name="Kleiner M."/>
            <person name="Bulgheresi S."/>
            <person name="Fussmann M."/>
            <person name="Herbold C."/>
            <person name="Seah B.K.B."/>
            <person name="Antony C.Paul."/>
            <person name="Liu D."/>
            <person name="Belitz A."/>
            <person name="Weber M."/>
        </authorList>
    </citation>
    <scope>NUCLEOTIDE SEQUENCE [LARGE SCALE GENOMIC DNA]</scope>
    <source>
        <strain evidence="16">G_D</strain>
    </source>
</reference>
<dbReference type="EC" id="2.4.99.12" evidence="4 13"/>
<evidence type="ECO:0000256" key="6">
    <source>
        <dbReference type="ARBA" id="ARBA00022519"/>
    </source>
</evidence>
<keyword evidence="13" id="KW-0448">Lipopolysaccharide biosynthesis</keyword>
<dbReference type="AlphaFoldDB" id="A0A1E2UNJ3"/>
<dbReference type="InterPro" id="IPR007507">
    <property type="entry name" value="Glycos_transf_N"/>
</dbReference>
<dbReference type="PANTHER" id="PTHR42755:SF1">
    <property type="entry name" value="3-DEOXY-D-MANNO-OCTULOSONIC ACID TRANSFERASE, MITOCHONDRIAL-RELATED"/>
    <property type="match status" value="1"/>
</dbReference>
<keyword evidence="8" id="KW-0735">Signal-anchor</keyword>
<evidence type="ECO:0000259" key="14">
    <source>
        <dbReference type="Pfam" id="PF00534"/>
    </source>
</evidence>
<evidence type="ECO:0000256" key="3">
    <source>
        <dbReference type="ARBA" id="ARBA00006380"/>
    </source>
</evidence>
<keyword evidence="6" id="KW-0997">Cell inner membrane</keyword>
<comment type="catalytic activity">
    <reaction evidence="10 13">
        <text>lipid IVA (E. coli) + CMP-3-deoxy-beta-D-manno-octulosonate = alpha-Kdo-(2-&gt;6)-lipid IVA (E. coli) + CMP + H(+)</text>
        <dbReference type="Rhea" id="RHEA:28066"/>
        <dbReference type="ChEBI" id="CHEBI:15378"/>
        <dbReference type="ChEBI" id="CHEBI:58603"/>
        <dbReference type="ChEBI" id="CHEBI:60364"/>
        <dbReference type="ChEBI" id="CHEBI:60377"/>
        <dbReference type="ChEBI" id="CHEBI:85987"/>
        <dbReference type="EC" id="2.4.99.12"/>
    </reaction>
</comment>
<dbReference type="Pfam" id="PF04413">
    <property type="entry name" value="Glycos_transf_N"/>
    <property type="match status" value="1"/>
</dbReference>
<dbReference type="UniPathway" id="UPA00958"/>
<dbReference type="SUPFAM" id="SSF53756">
    <property type="entry name" value="UDP-Glycosyltransferase/glycogen phosphorylase"/>
    <property type="match status" value="1"/>
</dbReference>
<dbReference type="NCBIfam" id="NF004388">
    <property type="entry name" value="PRK05749.1-4"/>
    <property type="match status" value="1"/>
</dbReference>
<evidence type="ECO:0000313" key="16">
    <source>
        <dbReference type="EMBL" id="ODB96261.1"/>
    </source>
</evidence>
<keyword evidence="13" id="KW-1003">Cell membrane</keyword>
<dbReference type="OrthoDB" id="9789797at2"/>
<dbReference type="PANTHER" id="PTHR42755">
    <property type="entry name" value="3-DEOXY-MANNO-OCTULOSONATE CYTIDYLYLTRANSFERASE"/>
    <property type="match status" value="1"/>
</dbReference>
<comment type="subcellular location">
    <subcellularLocation>
        <location evidence="1">Cell inner membrane</location>
        <topology evidence="1">Single-pass membrane protein</topology>
        <orientation evidence="1">Cytoplasmic side</orientation>
    </subcellularLocation>
    <subcellularLocation>
        <location evidence="13">Cell membrane</location>
    </subcellularLocation>
</comment>
<evidence type="ECO:0000256" key="4">
    <source>
        <dbReference type="ARBA" id="ARBA00012621"/>
    </source>
</evidence>
<dbReference type="GO" id="GO:0043842">
    <property type="term" value="F:Kdo transferase activity"/>
    <property type="evidence" value="ECO:0007669"/>
    <property type="project" value="UniProtKB-EC"/>
</dbReference>
<evidence type="ECO:0000313" key="17">
    <source>
        <dbReference type="Proteomes" id="UP000094849"/>
    </source>
</evidence>
<evidence type="ECO:0000256" key="5">
    <source>
        <dbReference type="ARBA" id="ARBA00019077"/>
    </source>
</evidence>
<dbReference type="STRING" id="1818881.A3196_05480"/>
<comment type="function">
    <text evidence="13">Involved in lipopolysaccharide (LPS) biosynthesis. Catalyzes the transfer of 3-deoxy-D-manno-octulosonate (Kdo) residue(s) from CMP-Kdo to lipid IV(A), the tetraacyldisaccharide-1,4'-bisphosphate precursor of lipid A.</text>
</comment>
<evidence type="ECO:0000256" key="13">
    <source>
        <dbReference type="RuleBase" id="RU365103"/>
    </source>
</evidence>
<dbReference type="GO" id="GO:0009244">
    <property type="term" value="P:lipopolysaccharide core region biosynthetic process"/>
    <property type="evidence" value="ECO:0007669"/>
    <property type="project" value="UniProtKB-UniRule"/>
</dbReference>
<evidence type="ECO:0000256" key="10">
    <source>
        <dbReference type="ARBA" id="ARBA00049183"/>
    </source>
</evidence>
<dbReference type="FunFam" id="3.40.50.2000:FF:000032">
    <property type="entry name" value="3-deoxy-D-manno-octulosonic acid transferase"/>
    <property type="match status" value="1"/>
</dbReference>
<proteinExistence type="inferred from homology"/>
<dbReference type="GO" id="GO:0005886">
    <property type="term" value="C:plasma membrane"/>
    <property type="evidence" value="ECO:0007669"/>
    <property type="project" value="UniProtKB-SubCell"/>
</dbReference>
<dbReference type="InterPro" id="IPR038107">
    <property type="entry name" value="Glycos_transf_N_sf"/>
</dbReference>
<sequence length="422" mass="47453">MRYLYTLLLMLLAPIYPLRLFWRARKAPAYRERWLERFGVFDPPEGQEGIWIHAVSVGEVQAIAPLVGRLLDRYPDHPLLITTTTPTGADRVKALFGSDVSHRYAPVDLPWVVQRYLQAYRPRLLILVETEIWPNLIYHAKREKIPTLLANARMSVRSARGYHKLAGLTRQALRNLTLIAPHAEADAERFHTLGARPEQLEVIGSIKYDIHLPGSLLERADVLRREWGAARPVWIAASTHEGEDELVLQAHMEVRRHIGDALLVVVPRHPERFERVAQLVEESGFSLVRRSEQTACDEETGVFLGDTMGELTLFIGASDAAFIGGSLVPHGGHNILEAAAQGVAVVFGPHMFNFNEIKTLFMQQQAAVEVASAEALAEQVTQWLSDASERSRVGEAGRELVDKNRGALDRLTRLIEQLLDNY</sequence>
<comment type="caution">
    <text evidence="16">The sequence shown here is derived from an EMBL/GenBank/DDBJ whole genome shotgun (WGS) entry which is preliminary data.</text>
</comment>
<feature type="domain" description="3-deoxy-D-manno-octulosonic-acid transferase N-terminal" evidence="15">
    <location>
        <begin position="32"/>
        <end position="210"/>
    </location>
</feature>
<feature type="site" description="Transition state stabilizer" evidence="12">
    <location>
        <position position="207"/>
    </location>
</feature>
<evidence type="ECO:0000256" key="8">
    <source>
        <dbReference type="ARBA" id="ARBA00022968"/>
    </source>
</evidence>
<dbReference type="FunFam" id="3.40.50.11720:FF:000001">
    <property type="entry name" value="3-deoxy-D-manno-octulosonic acid transferase"/>
    <property type="match status" value="1"/>
</dbReference>
<keyword evidence="6" id="KW-0472">Membrane</keyword>
<evidence type="ECO:0000256" key="1">
    <source>
        <dbReference type="ARBA" id="ARBA00004388"/>
    </source>
</evidence>
<evidence type="ECO:0000256" key="7">
    <source>
        <dbReference type="ARBA" id="ARBA00022679"/>
    </source>
</evidence>
<dbReference type="Proteomes" id="UP000094849">
    <property type="component" value="Unassembled WGS sequence"/>
</dbReference>